<protein>
    <submittedName>
        <fullName evidence="1">Uncharacterized protein</fullName>
    </submittedName>
</protein>
<keyword evidence="2" id="KW-1185">Reference proteome</keyword>
<organism evidence="1 2">
    <name type="scientific">Nelumbo nucifera</name>
    <name type="common">Sacred lotus</name>
    <dbReference type="NCBI Taxonomy" id="4432"/>
    <lineage>
        <taxon>Eukaryota</taxon>
        <taxon>Viridiplantae</taxon>
        <taxon>Streptophyta</taxon>
        <taxon>Embryophyta</taxon>
        <taxon>Tracheophyta</taxon>
        <taxon>Spermatophyta</taxon>
        <taxon>Magnoliopsida</taxon>
        <taxon>Proteales</taxon>
        <taxon>Nelumbonaceae</taxon>
        <taxon>Nelumbo</taxon>
    </lineage>
</organism>
<dbReference type="Proteomes" id="UP000607653">
    <property type="component" value="Unassembled WGS sequence"/>
</dbReference>
<dbReference type="AlphaFoldDB" id="A0A822ZXR6"/>
<proteinExistence type="predicted"/>
<gene>
    <name evidence="1" type="ORF">HUJ06_018082</name>
</gene>
<evidence type="ECO:0000313" key="2">
    <source>
        <dbReference type="Proteomes" id="UP000607653"/>
    </source>
</evidence>
<reference evidence="1 2" key="1">
    <citation type="journal article" date="2020" name="Mol. Biol. Evol.">
        <title>Distinct Expression and Methylation Patterns for Genes with Different Fates following a Single Whole-Genome Duplication in Flowering Plants.</title>
        <authorList>
            <person name="Shi T."/>
            <person name="Rahmani R.S."/>
            <person name="Gugger P.F."/>
            <person name="Wang M."/>
            <person name="Li H."/>
            <person name="Zhang Y."/>
            <person name="Li Z."/>
            <person name="Wang Q."/>
            <person name="Van de Peer Y."/>
            <person name="Marchal K."/>
            <person name="Chen J."/>
        </authorList>
    </citation>
    <scope>NUCLEOTIDE SEQUENCE [LARGE SCALE GENOMIC DNA]</scope>
    <source>
        <tissue evidence="1">Leaf</tissue>
    </source>
</reference>
<dbReference type="EMBL" id="DUZY01000008">
    <property type="protein sequence ID" value="DAD48145.1"/>
    <property type="molecule type" value="Genomic_DNA"/>
</dbReference>
<evidence type="ECO:0000313" key="1">
    <source>
        <dbReference type="EMBL" id="DAD48145.1"/>
    </source>
</evidence>
<sequence length="104" mass="12043">MEGDEPKNYQGEKYMEVIIGKVEGIPCHWLFILEGFSGCKPIHFMDRQDRLIFDSSFFCTGEASVCCLRLSCILPYCTSLYLEGTSSSLYNGFRYQKKKDMFSY</sequence>
<name>A0A822ZXR6_NELNU</name>
<comment type="caution">
    <text evidence="1">The sequence shown here is derived from an EMBL/GenBank/DDBJ whole genome shotgun (WGS) entry which is preliminary data.</text>
</comment>
<accession>A0A822ZXR6</accession>